<feature type="transmembrane region" description="Helical" evidence="1">
    <location>
        <begin position="121"/>
        <end position="141"/>
    </location>
</feature>
<proteinExistence type="predicted"/>
<dbReference type="EMBL" id="FOIT01000005">
    <property type="protein sequence ID" value="SEW10764.1"/>
    <property type="molecule type" value="Genomic_DNA"/>
</dbReference>
<keyword evidence="1" id="KW-0812">Transmembrane</keyword>
<evidence type="ECO:0000313" key="2">
    <source>
        <dbReference type="EMBL" id="SEW10764.1"/>
    </source>
</evidence>
<feature type="transmembrane region" description="Helical" evidence="1">
    <location>
        <begin position="46"/>
        <end position="69"/>
    </location>
</feature>
<dbReference type="RefSeq" id="WP_091475607.1">
    <property type="nucleotide sequence ID" value="NZ_FOIT01000005.1"/>
</dbReference>
<name>A0A662Z6Z0_9STAP</name>
<keyword evidence="1" id="KW-1133">Transmembrane helix</keyword>
<evidence type="ECO:0000313" key="3">
    <source>
        <dbReference type="Proteomes" id="UP000243605"/>
    </source>
</evidence>
<gene>
    <name evidence="2" type="ORF">SAMN05192557_1627</name>
</gene>
<keyword evidence="1" id="KW-0472">Membrane</keyword>
<dbReference type="Proteomes" id="UP000243605">
    <property type="component" value="Unassembled WGS sequence"/>
</dbReference>
<feature type="transmembrane region" description="Helical" evidence="1">
    <location>
        <begin position="96"/>
        <end position="114"/>
    </location>
</feature>
<sequence length="147" mass="16637">MEPNLGVLIYMLALGVTSLLLNAVYIQLLVYTPLRGFLLRGDKKQMIGFAFVISYIVVPGILMFTSSFIPPFQSTFYNMLIPFMTSGPEATIEFNVLYFIPGIFLLLLNTFITFKNRKEKIIEAVLVITAFGVYLGGYFTLTYMQTL</sequence>
<accession>A0A662Z6Z0</accession>
<reference evidence="2 3" key="1">
    <citation type="submission" date="2016-10" db="EMBL/GenBank/DDBJ databases">
        <authorList>
            <person name="Varghese N."/>
            <person name="Submissions S."/>
        </authorList>
    </citation>
    <scope>NUCLEOTIDE SEQUENCE [LARGE SCALE GENOMIC DNA]</scope>
    <source>
        <strain evidence="2 3">IBRC-M10081</strain>
    </source>
</reference>
<evidence type="ECO:0000256" key="1">
    <source>
        <dbReference type="SAM" id="Phobius"/>
    </source>
</evidence>
<organism evidence="2 3">
    <name type="scientific">Aliicoccus persicus</name>
    <dbReference type="NCBI Taxonomy" id="930138"/>
    <lineage>
        <taxon>Bacteria</taxon>
        <taxon>Bacillati</taxon>
        <taxon>Bacillota</taxon>
        <taxon>Bacilli</taxon>
        <taxon>Bacillales</taxon>
        <taxon>Staphylococcaceae</taxon>
        <taxon>Aliicoccus</taxon>
    </lineage>
</organism>
<feature type="transmembrane region" description="Helical" evidence="1">
    <location>
        <begin position="6"/>
        <end position="34"/>
    </location>
</feature>
<dbReference type="AlphaFoldDB" id="A0A662Z6Z0"/>
<protein>
    <submittedName>
        <fullName evidence="2">Uncharacterized protein</fullName>
    </submittedName>
</protein>
<keyword evidence="3" id="KW-1185">Reference proteome</keyword>